<feature type="transmembrane region" description="Helical" evidence="9">
    <location>
        <begin position="157"/>
        <end position="177"/>
    </location>
</feature>
<accession>A0A9D3YBS6</accession>
<evidence type="ECO:0000256" key="9">
    <source>
        <dbReference type="SAM" id="Phobius"/>
    </source>
</evidence>
<keyword evidence="6 8" id="KW-0675">Receptor</keyword>
<dbReference type="InterPro" id="IPR000276">
    <property type="entry name" value="GPCR_Rhodpsn"/>
</dbReference>
<dbReference type="PROSITE" id="PS00237">
    <property type="entry name" value="G_PROTEIN_RECEP_F1_1"/>
    <property type="match status" value="1"/>
</dbReference>
<feature type="transmembrane region" description="Helical" evidence="9">
    <location>
        <begin position="94"/>
        <end position="113"/>
    </location>
</feature>
<feature type="domain" description="G-protein coupled receptors family 1 profile" evidence="10">
    <location>
        <begin position="1"/>
        <end position="208"/>
    </location>
</feature>
<dbReference type="EMBL" id="JAIWYP010000016">
    <property type="protein sequence ID" value="KAH3695621.1"/>
    <property type="molecule type" value="Genomic_DNA"/>
</dbReference>
<dbReference type="PANTHER" id="PTHR45695">
    <property type="entry name" value="LEUCOKININ RECEPTOR-RELATED"/>
    <property type="match status" value="1"/>
</dbReference>
<dbReference type="PROSITE" id="PS50262">
    <property type="entry name" value="G_PROTEIN_RECEP_F1_2"/>
    <property type="match status" value="1"/>
</dbReference>
<comment type="subcellular location">
    <subcellularLocation>
        <location evidence="1">Membrane</location>
        <topology evidence="1">Multi-pass membrane protein</topology>
    </subcellularLocation>
</comment>
<evidence type="ECO:0000256" key="1">
    <source>
        <dbReference type="ARBA" id="ARBA00004141"/>
    </source>
</evidence>
<evidence type="ECO:0000256" key="8">
    <source>
        <dbReference type="RuleBase" id="RU000688"/>
    </source>
</evidence>
<dbReference type="Pfam" id="PF00001">
    <property type="entry name" value="7tm_1"/>
    <property type="match status" value="1"/>
</dbReference>
<keyword evidence="13" id="KW-1185">Reference proteome</keyword>
<evidence type="ECO:0000313" key="11">
    <source>
        <dbReference type="EMBL" id="KAH3695621.1"/>
    </source>
</evidence>
<dbReference type="InterPro" id="IPR017452">
    <property type="entry name" value="GPCR_Rhodpsn_7TM"/>
</dbReference>
<keyword evidence="3 9" id="KW-1133">Transmembrane helix</keyword>
<evidence type="ECO:0000313" key="13">
    <source>
        <dbReference type="Proteomes" id="UP000828390"/>
    </source>
</evidence>
<gene>
    <name evidence="11" type="ORF">DPMN_083079</name>
    <name evidence="12" type="ORF">DPMN_083082</name>
</gene>
<organism evidence="12 13">
    <name type="scientific">Dreissena polymorpha</name>
    <name type="common">Zebra mussel</name>
    <name type="synonym">Mytilus polymorpha</name>
    <dbReference type="NCBI Taxonomy" id="45954"/>
    <lineage>
        <taxon>Eukaryota</taxon>
        <taxon>Metazoa</taxon>
        <taxon>Spiralia</taxon>
        <taxon>Lophotrochozoa</taxon>
        <taxon>Mollusca</taxon>
        <taxon>Bivalvia</taxon>
        <taxon>Autobranchia</taxon>
        <taxon>Heteroconchia</taxon>
        <taxon>Euheterodonta</taxon>
        <taxon>Imparidentia</taxon>
        <taxon>Neoheterodontei</taxon>
        <taxon>Myida</taxon>
        <taxon>Dreissenoidea</taxon>
        <taxon>Dreissenidae</taxon>
        <taxon>Dreissena</taxon>
    </lineage>
</organism>
<keyword evidence="5 9" id="KW-0472">Membrane</keyword>
<comment type="similarity">
    <text evidence="8">Belongs to the G-protein coupled receptor 1 family.</text>
</comment>
<evidence type="ECO:0000256" key="2">
    <source>
        <dbReference type="ARBA" id="ARBA00022692"/>
    </source>
</evidence>
<dbReference type="EMBL" id="JAIWYP010000016">
    <property type="protein sequence ID" value="KAH3695624.1"/>
    <property type="molecule type" value="Genomic_DNA"/>
</dbReference>
<reference evidence="12" key="2">
    <citation type="submission" date="2020-11" db="EMBL/GenBank/DDBJ databases">
        <authorList>
            <person name="McCartney M.A."/>
            <person name="Auch B."/>
            <person name="Kono T."/>
            <person name="Mallez S."/>
            <person name="Becker A."/>
            <person name="Gohl D.M."/>
            <person name="Silverstein K.A.T."/>
            <person name="Koren S."/>
            <person name="Bechman K.B."/>
            <person name="Herman A."/>
            <person name="Abrahante J.E."/>
            <person name="Garbe J."/>
        </authorList>
    </citation>
    <scope>NUCLEOTIDE SEQUENCE</scope>
    <source>
        <strain evidence="12">Duluth1</strain>
        <tissue evidence="12">Whole animal</tissue>
    </source>
</reference>
<reference evidence="12" key="1">
    <citation type="journal article" date="2019" name="bioRxiv">
        <title>The Genome of the Zebra Mussel, Dreissena polymorpha: A Resource for Invasive Species Research.</title>
        <authorList>
            <person name="McCartney M.A."/>
            <person name="Auch B."/>
            <person name="Kono T."/>
            <person name="Mallez S."/>
            <person name="Zhang Y."/>
            <person name="Obille A."/>
            <person name="Becker A."/>
            <person name="Abrahante J.E."/>
            <person name="Garbe J."/>
            <person name="Badalamenti J.P."/>
            <person name="Herman A."/>
            <person name="Mangelson H."/>
            <person name="Liachko I."/>
            <person name="Sullivan S."/>
            <person name="Sone E.D."/>
            <person name="Koren S."/>
            <person name="Silverstein K.A.T."/>
            <person name="Beckman K.B."/>
            <person name="Gohl D.M."/>
        </authorList>
    </citation>
    <scope>NUCLEOTIDE SEQUENCE</scope>
    <source>
        <strain evidence="12">Duluth1</strain>
        <tissue evidence="12">Whole animal</tissue>
    </source>
</reference>
<comment type="caution">
    <text evidence="12">The sequence shown here is derived from an EMBL/GenBank/DDBJ whole genome shotgun (WGS) entry which is preliminary data.</text>
</comment>
<evidence type="ECO:0000256" key="4">
    <source>
        <dbReference type="ARBA" id="ARBA00023040"/>
    </source>
</evidence>
<sequence length="249" mass="28551">MFVAGVSVTASTFTITIMSLDRCFAILHPVKFRNLRTKSNVRSLIVIIWVTAILLMIPLLFVNKTKSQEIFANFEIVTCAEEWSSVNQRRTYDLSLLFIICIIPAQIVFISYIRMGKRLWVTDRTLKGNGGPANSGGSQRGTIDAVRASRRRTAKMCIIVSIVFVVCWLPYYTVNIYLDFYRNQDVLDIVYWGLLIGHLHCITNPILYCFMHKTFRYCVKRMLPCWRGAIHRTPSGYGTVGQNWEPCST</sequence>
<dbReference type="AlphaFoldDB" id="A0A9D3YBS6"/>
<dbReference type="Proteomes" id="UP000828390">
    <property type="component" value="Unassembled WGS sequence"/>
</dbReference>
<protein>
    <recommendedName>
        <fullName evidence="10">G-protein coupled receptors family 1 profile domain-containing protein</fullName>
    </recommendedName>
</protein>
<evidence type="ECO:0000256" key="6">
    <source>
        <dbReference type="ARBA" id="ARBA00023170"/>
    </source>
</evidence>
<dbReference type="GO" id="GO:0005886">
    <property type="term" value="C:plasma membrane"/>
    <property type="evidence" value="ECO:0007669"/>
    <property type="project" value="TreeGrafter"/>
</dbReference>
<evidence type="ECO:0000256" key="7">
    <source>
        <dbReference type="ARBA" id="ARBA00023224"/>
    </source>
</evidence>
<name>A0A9D3YBS6_DREPO</name>
<dbReference type="GO" id="GO:0004930">
    <property type="term" value="F:G protein-coupled receptor activity"/>
    <property type="evidence" value="ECO:0007669"/>
    <property type="project" value="UniProtKB-KW"/>
</dbReference>
<keyword evidence="7 8" id="KW-0807">Transducer</keyword>
<evidence type="ECO:0000259" key="10">
    <source>
        <dbReference type="PROSITE" id="PS50262"/>
    </source>
</evidence>
<evidence type="ECO:0000313" key="12">
    <source>
        <dbReference type="EMBL" id="KAH3695624.1"/>
    </source>
</evidence>
<dbReference type="SUPFAM" id="SSF81321">
    <property type="entry name" value="Family A G protein-coupled receptor-like"/>
    <property type="match status" value="1"/>
</dbReference>
<keyword evidence="2 8" id="KW-0812">Transmembrane</keyword>
<keyword evidence="4 8" id="KW-0297">G-protein coupled receptor</keyword>
<feature type="transmembrane region" description="Helical" evidence="9">
    <location>
        <begin position="189"/>
        <end position="211"/>
    </location>
</feature>
<proteinExistence type="inferred from homology"/>
<feature type="transmembrane region" description="Helical" evidence="9">
    <location>
        <begin position="41"/>
        <end position="61"/>
    </location>
</feature>
<dbReference type="PANTHER" id="PTHR45695:SF15">
    <property type="entry name" value="OPSIN RH2"/>
    <property type="match status" value="1"/>
</dbReference>
<dbReference type="Gene3D" id="1.20.1070.10">
    <property type="entry name" value="Rhodopsin 7-helix transmembrane proteins"/>
    <property type="match status" value="1"/>
</dbReference>
<dbReference type="PRINTS" id="PR00237">
    <property type="entry name" value="GPCRRHODOPSN"/>
</dbReference>
<evidence type="ECO:0000256" key="5">
    <source>
        <dbReference type="ARBA" id="ARBA00023136"/>
    </source>
</evidence>
<evidence type="ECO:0000256" key="3">
    <source>
        <dbReference type="ARBA" id="ARBA00022989"/>
    </source>
</evidence>